<protein>
    <recommendedName>
        <fullName evidence="6">ZZ-type domain-containing protein</fullName>
    </recommendedName>
</protein>
<gene>
    <name evidence="4" type="ORF">CCR75_007178</name>
</gene>
<keyword evidence="5" id="KW-1185">Reference proteome</keyword>
<evidence type="ECO:0008006" key="6">
    <source>
        <dbReference type="Google" id="ProtNLM"/>
    </source>
</evidence>
<comment type="caution">
    <text evidence="4">The sequence shown here is derived from an EMBL/GenBank/DDBJ whole genome shotgun (WGS) entry which is preliminary data.</text>
</comment>
<evidence type="ECO:0000256" key="1">
    <source>
        <dbReference type="ARBA" id="ARBA00022723"/>
    </source>
</evidence>
<dbReference type="Proteomes" id="UP000294530">
    <property type="component" value="Unassembled WGS sequence"/>
</dbReference>
<dbReference type="GeneID" id="94350913"/>
<dbReference type="Gene3D" id="3.30.60.90">
    <property type="match status" value="1"/>
</dbReference>
<evidence type="ECO:0000256" key="3">
    <source>
        <dbReference type="ARBA" id="ARBA00022833"/>
    </source>
</evidence>
<dbReference type="InterPro" id="IPR043145">
    <property type="entry name" value="Znf_ZZ_sf"/>
</dbReference>
<organism evidence="4 5">
    <name type="scientific">Bremia lactucae</name>
    <name type="common">Lettuce downy mildew</name>
    <dbReference type="NCBI Taxonomy" id="4779"/>
    <lineage>
        <taxon>Eukaryota</taxon>
        <taxon>Sar</taxon>
        <taxon>Stramenopiles</taxon>
        <taxon>Oomycota</taxon>
        <taxon>Peronosporomycetes</taxon>
        <taxon>Peronosporales</taxon>
        <taxon>Peronosporaceae</taxon>
        <taxon>Bremia</taxon>
    </lineage>
</organism>
<dbReference type="GO" id="GO:0008270">
    <property type="term" value="F:zinc ion binding"/>
    <property type="evidence" value="ECO:0007669"/>
    <property type="project" value="UniProtKB-KW"/>
</dbReference>
<dbReference type="AlphaFoldDB" id="A0A976FMY8"/>
<dbReference type="OrthoDB" id="2122982at2759"/>
<evidence type="ECO:0000313" key="5">
    <source>
        <dbReference type="Proteomes" id="UP000294530"/>
    </source>
</evidence>
<dbReference type="SUPFAM" id="SSF57850">
    <property type="entry name" value="RING/U-box"/>
    <property type="match status" value="1"/>
</dbReference>
<dbReference type="KEGG" id="blac:94350913"/>
<reference evidence="4 5" key="1">
    <citation type="journal article" date="2021" name="Genome Biol.">
        <title>AFLAP: assembly-free linkage analysis pipeline using k-mers from genome sequencing data.</title>
        <authorList>
            <person name="Fletcher K."/>
            <person name="Zhang L."/>
            <person name="Gil J."/>
            <person name="Han R."/>
            <person name="Cavanaugh K."/>
            <person name="Michelmore R."/>
        </authorList>
    </citation>
    <scope>NUCLEOTIDE SEQUENCE [LARGE SCALE GENOMIC DNA]</scope>
    <source>
        <strain evidence="4 5">SF5</strain>
    </source>
</reference>
<proteinExistence type="predicted"/>
<accession>A0A976FMY8</accession>
<sequence>MTTALQHNFAALQAQLETLQLKNSALTRDLCLKENYIELKDQHLCEMQRRLEEIEGAAAQWKDRWLQIKNAQQAKIKSAKCSNDNADDREMDRFEDAKWVSWKCKSGTANRTKAVAQAVVKLEKLSQTDRNKLQPLLMAIEQDRIEKLEDFVFTDVSEELSRILLLYLLPALLTVIEGTQNQLQCFSRTYYKQTMDFKVGMRQPVQLATVSGMTEKFTASRADFDATSPPMESPTLISFIAGTCGAKLNLASQRAEEIMETEASHLFDCVELDRRGIACQSVSHGPRELHSTKAILVSRPMNALTAASAVALSVKKAKEKPATRRYTLTPKRSGPTFAVETRRPHTMTIGALPSPAQSPSSTGAIPLAFDGEVLPLVPREKDGKIKKIVGSVFDRLSRHKSQSPQASTIKMISSSQASPVSLSGSIDSSVSGGIDDNSICNGCGRGPLSNAKWVCRTCLLREDQLYELCEKCYSQGIHGKEHEDALFARVEAIVIRKCPQLESETNLLSLLRIGICKANVKKFSFCLTWIADLLQCHRTSDLRARALEVAHVPSIVRSEFTRLLRELLTRLRPDIELKTEWQPVAGAQYGTLGPDVSGVCNEGVPDDQDTLKIFVKDAPLMTMSSSKMTRNGTPRI</sequence>
<keyword evidence="1" id="KW-0479">Metal-binding</keyword>
<keyword evidence="3" id="KW-0862">Zinc</keyword>
<evidence type="ECO:0000256" key="2">
    <source>
        <dbReference type="ARBA" id="ARBA00022771"/>
    </source>
</evidence>
<dbReference type="RefSeq" id="XP_067818988.1">
    <property type="nucleotide sequence ID" value="XM_067965242.1"/>
</dbReference>
<dbReference type="EMBL" id="SHOA02000005">
    <property type="protein sequence ID" value="TDH69489.1"/>
    <property type="molecule type" value="Genomic_DNA"/>
</dbReference>
<keyword evidence="2" id="KW-0863">Zinc-finger</keyword>
<evidence type="ECO:0000313" key="4">
    <source>
        <dbReference type="EMBL" id="TDH69489.1"/>
    </source>
</evidence>
<name>A0A976FMY8_BRELC</name>